<sequence length="80" mass="8842">MYGDARLRCCVGSKYKFRGKILCVVIQTMPESVLLLGQLRSQTELVRGMKLCSREVVGDTIEDATLESFPEDTGQDSGPD</sequence>
<dbReference type="Proteomes" id="UP001283361">
    <property type="component" value="Unassembled WGS sequence"/>
</dbReference>
<dbReference type="EMBL" id="JAWDGP010000184">
    <property type="protein sequence ID" value="KAK3803142.1"/>
    <property type="molecule type" value="Genomic_DNA"/>
</dbReference>
<organism evidence="1 2">
    <name type="scientific">Elysia crispata</name>
    <name type="common">lettuce slug</name>
    <dbReference type="NCBI Taxonomy" id="231223"/>
    <lineage>
        <taxon>Eukaryota</taxon>
        <taxon>Metazoa</taxon>
        <taxon>Spiralia</taxon>
        <taxon>Lophotrochozoa</taxon>
        <taxon>Mollusca</taxon>
        <taxon>Gastropoda</taxon>
        <taxon>Heterobranchia</taxon>
        <taxon>Euthyneura</taxon>
        <taxon>Panpulmonata</taxon>
        <taxon>Sacoglossa</taxon>
        <taxon>Placobranchoidea</taxon>
        <taxon>Plakobranchidae</taxon>
        <taxon>Elysia</taxon>
    </lineage>
</organism>
<protein>
    <submittedName>
        <fullName evidence="1">Uncharacterized protein</fullName>
    </submittedName>
</protein>
<dbReference type="AlphaFoldDB" id="A0AAE1BDA4"/>
<evidence type="ECO:0000313" key="1">
    <source>
        <dbReference type="EMBL" id="KAK3803142.1"/>
    </source>
</evidence>
<gene>
    <name evidence="1" type="ORF">RRG08_060114</name>
</gene>
<name>A0AAE1BDA4_9GAST</name>
<reference evidence="1" key="1">
    <citation type="journal article" date="2023" name="G3 (Bethesda)">
        <title>A reference genome for the long-term kleptoplast-retaining sea slug Elysia crispata morphotype clarki.</title>
        <authorList>
            <person name="Eastman K.E."/>
            <person name="Pendleton A.L."/>
            <person name="Shaikh M.A."/>
            <person name="Suttiyut T."/>
            <person name="Ogas R."/>
            <person name="Tomko P."/>
            <person name="Gavelis G."/>
            <person name="Widhalm J.R."/>
            <person name="Wisecaver J.H."/>
        </authorList>
    </citation>
    <scope>NUCLEOTIDE SEQUENCE</scope>
    <source>
        <strain evidence="1">ECLA1</strain>
    </source>
</reference>
<evidence type="ECO:0000313" key="2">
    <source>
        <dbReference type="Proteomes" id="UP001283361"/>
    </source>
</evidence>
<accession>A0AAE1BDA4</accession>
<keyword evidence="2" id="KW-1185">Reference proteome</keyword>
<comment type="caution">
    <text evidence="1">The sequence shown here is derived from an EMBL/GenBank/DDBJ whole genome shotgun (WGS) entry which is preliminary data.</text>
</comment>
<proteinExistence type="predicted"/>